<feature type="compositionally biased region" description="Pro residues" evidence="5">
    <location>
        <begin position="345"/>
        <end position="355"/>
    </location>
</feature>
<organism evidence="9 10">
    <name type="scientific">Nonomuraea antimicrobica</name>
    <dbReference type="NCBI Taxonomy" id="561173"/>
    <lineage>
        <taxon>Bacteria</taxon>
        <taxon>Bacillati</taxon>
        <taxon>Actinomycetota</taxon>
        <taxon>Actinomycetes</taxon>
        <taxon>Streptosporangiales</taxon>
        <taxon>Streptosporangiaceae</taxon>
        <taxon>Nonomuraea</taxon>
    </lineage>
</organism>
<dbReference type="SUPFAM" id="SSF52743">
    <property type="entry name" value="Subtilisin-like"/>
    <property type="match status" value="1"/>
</dbReference>
<dbReference type="InterPro" id="IPR015500">
    <property type="entry name" value="Peptidase_S8_subtilisin-rel"/>
</dbReference>
<dbReference type="Gene3D" id="3.40.50.200">
    <property type="entry name" value="Peptidase S8/S53 domain"/>
    <property type="match status" value="1"/>
</dbReference>
<dbReference type="EMBL" id="BAAAZP010000070">
    <property type="protein sequence ID" value="GAA3668178.1"/>
    <property type="molecule type" value="Genomic_DNA"/>
</dbReference>
<keyword evidence="3" id="KW-0720">Serine protease</keyword>
<feature type="region of interest" description="Disordered" evidence="5">
    <location>
        <begin position="63"/>
        <end position="93"/>
    </location>
</feature>
<proteinExistence type="inferred from homology"/>
<dbReference type="PRINTS" id="PR00723">
    <property type="entry name" value="SUBTILISIN"/>
</dbReference>
<keyword evidence="2" id="KW-0378">Hydrolase</keyword>
<accession>A0ABP7BTT1</accession>
<dbReference type="PANTHER" id="PTHR42884:SF14">
    <property type="entry name" value="NEUROENDOCRINE CONVERTASE 1"/>
    <property type="match status" value="1"/>
</dbReference>
<reference evidence="10" key="1">
    <citation type="journal article" date="2019" name="Int. J. Syst. Evol. Microbiol.">
        <title>The Global Catalogue of Microorganisms (GCM) 10K type strain sequencing project: providing services to taxonomists for standard genome sequencing and annotation.</title>
        <authorList>
            <consortium name="The Broad Institute Genomics Platform"/>
            <consortium name="The Broad Institute Genome Sequencing Center for Infectious Disease"/>
            <person name="Wu L."/>
            <person name="Ma J."/>
        </authorList>
    </citation>
    <scope>NUCLEOTIDE SEQUENCE [LARGE SCALE GENOMIC DNA]</scope>
    <source>
        <strain evidence="10">JCM 16904</strain>
    </source>
</reference>
<feature type="region of interest" description="Disordered" evidence="5">
    <location>
        <begin position="336"/>
        <end position="370"/>
    </location>
</feature>
<evidence type="ECO:0000256" key="4">
    <source>
        <dbReference type="PROSITE-ProRule" id="PRU01240"/>
    </source>
</evidence>
<keyword evidence="6" id="KW-1133">Transmembrane helix</keyword>
<evidence type="ECO:0000313" key="9">
    <source>
        <dbReference type="EMBL" id="GAA3668178.1"/>
    </source>
</evidence>
<evidence type="ECO:0000256" key="2">
    <source>
        <dbReference type="ARBA" id="ARBA00022801"/>
    </source>
</evidence>
<comment type="caution">
    <text evidence="9">The sequence shown here is derived from an EMBL/GenBank/DDBJ whole genome shotgun (WGS) entry which is preliminary data.</text>
</comment>
<name>A0ABP7BTT1_9ACTN</name>
<feature type="domain" description="Peptidase S8/S53" evidence="8">
    <location>
        <begin position="47"/>
        <end position="307"/>
    </location>
</feature>
<dbReference type="GO" id="GO:0008233">
    <property type="term" value="F:peptidase activity"/>
    <property type="evidence" value="ECO:0007669"/>
    <property type="project" value="UniProtKB-KW"/>
</dbReference>
<comment type="caution">
    <text evidence="4">Lacks conserved residue(s) required for the propagation of feature annotation.</text>
</comment>
<evidence type="ECO:0000313" key="10">
    <source>
        <dbReference type="Proteomes" id="UP001500902"/>
    </source>
</evidence>
<evidence type="ECO:0000259" key="8">
    <source>
        <dbReference type="Pfam" id="PF00082"/>
    </source>
</evidence>
<dbReference type="InterPro" id="IPR036852">
    <property type="entry name" value="Peptidase_S8/S53_dom_sf"/>
</dbReference>
<feature type="signal peptide" evidence="7">
    <location>
        <begin position="1"/>
        <end position="23"/>
    </location>
</feature>
<evidence type="ECO:0000256" key="1">
    <source>
        <dbReference type="ARBA" id="ARBA00022670"/>
    </source>
</evidence>
<sequence length="407" mass="42147">MRALAVVLVFTAGLTGQASSAHAAGARDGQWYLDRMNVDQIWKKTTGEGIKIAVIDSGVNPSTPSLKGQVLPGGDASVPEGRPGSGDRDGQGTTTAELIAGTGAGGGIQGLAPGAKIIPIRVPLLEHDELPSIDDHVDRAIRMALERGAKIISISVGSEYVIGAGMTGQRYALRDALAKEVLVFAGTGDNAKEGNKPLAPARFSEVVGVASFDENSQVADFSQHGDDVTLAAPGVNIPRWCDATFRRYCPDGGGAHAAAALASASAALIWSLHPDWTAAQVLRVMLDTAGRGDDWKPGTVSNYLGYGVIRPGAHINRGLGDPGPADRNEMPEFVEPVGYRSTSPSPKPPENPKPSPAHTTAADDSLPDVPMLAGAGAAAALVVTVVAVWVARRGRSRPRSGVNSSTR</sequence>
<evidence type="ECO:0000256" key="5">
    <source>
        <dbReference type="SAM" id="MobiDB-lite"/>
    </source>
</evidence>
<comment type="similarity">
    <text evidence="4">Belongs to the peptidase S8 family.</text>
</comment>
<dbReference type="InterPro" id="IPR000209">
    <property type="entry name" value="Peptidase_S8/S53_dom"/>
</dbReference>
<dbReference type="Proteomes" id="UP001500902">
    <property type="component" value="Unassembled WGS sequence"/>
</dbReference>
<dbReference type="RefSeq" id="WP_344878393.1">
    <property type="nucleotide sequence ID" value="NZ_BAAAZP010000070.1"/>
</dbReference>
<keyword evidence="1 9" id="KW-0645">Protease</keyword>
<keyword evidence="10" id="KW-1185">Reference proteome</keyword>
<protein>
    <submittedName>
        <fullName evidence="9">Type VII secretion-associated serine protease mycosin</fullName>
    </submittedName>
</protein>
<evidence type="ECO:0000256" key="3">
    <source>
        <dbReference type="ARBA" id="ARBA00022825"/>
    </source>
</evidence>
<evidence type="ECO:0000256" key="6">
    <source>
        <dbReference type="SAM" id="Phobius"/>
    </source>
</evidence>
<keyword evidence="6" id="KW-0812">Transmembrane</keyword>
<evidence type="ECO:0000256" key="7">
    <source>
        <dbReference type="SAM" id="SignalP"/>
    </source>
</evidence>
<dbReference type="PANTHER" id="PTHR42884">
    <property type="entry name" value="PROPROTEIN CONVERTASE SUBTILISIN/KEXIN-RELATED"/>
    <property type="match status" value="1"/>
</dbReference>
<gene>
    <name evidence="9" type="primary">mycP_1</name>
    <name evidence="9" type="ORF">GCM10022224_035490</name>
</gene>
<feature type="chain" id="PRO_5047004899" evidence="7">
    <location>
        <begin position="24"/>
        <end position="407"/>
    </location>
</feature>
<keyword evidence="6" id="KW-0472">Membrane</keyword>
<feature type="transmembrane region" description="Helical" evidence="6">
    <location>
        <begin position="371"/>
        <end position="391"/>
    </location>
</feature>
<dbReference type="PROSITE" id="PS51892">
    <property type="entry name" value="SUBTILASE"/>
    <property type="match status" value="1"/>
</dbReference>
<keyword evidence="7" id="KW-0732">Signal</keyword>
<dbReference type="GO" id="GO:0006508">
    <property type="term" value="P:proteolysis"/>
    <property type="evidence" value="ECO:0007669"/>
    <property type="project" value="UniProtKB-KW"/>
</dbReference>
<dbReference type="Pfam" id="PF00082">
    <property type="entry name" value="Peptidase_S8"/>
    <property type="match status" value="1"/>
</dbReference>